<organism evidence="1 2">
    <name type="scientific">Burkholderia phage BCSR52</name>
    <dbReference type="NCBI Taxonomy" id="2805748"/>
    <lineage>
        <taxon>Viruses</taxon>
        <taxon>Duplodnaviria</taxon>
        <taxon>Heunggongvirae</taxon>
        <taxon>Uroviricota</taxon>
        <taxon>Caudoviricetes</taxon>
        <taxon>Lindbergviridae</taxon>
        <taxon>Irusalimvirus</taxon>
        <taxon>Irusalimvirus BCSR52</taxon>
    </lineage>
</organism>
<dbReference type="Proteomes" id="UP000622430">
    <property type="component" value="Segment"/>
</dbReference>
<reference evidence="1" key="1">
    <citation type="submission" date="2021-01" db="EMBL/GenBank/DDBJ databases">
        <authorList>
            <person name="Rakov C."/>
            <person name="Alkalay-Oren S."/>
            <person name="Coppenhagen-Glazer S."/>
            <person name="Hazan R."/>
        </authorList>
    </citation>
    <scope>NUCLEOTIDE SEQUENCE</scope>
</reference>
<evidence type="ECO:0000313" key="2">
    <source>
        <dbReference type="Proteomes" id="UP000622430"/>
    </source>
</evidence>
<dbReference type="EMBL" id="MW460246">
    <property type="protein sequence ID" value="QRE00464.1"/>
    <property type="molecule type" value="Genomic_DNA"/>
</dbReference>
<proteinExistence type="predicted"/>
<name>A0A889IQS3_9CAUD</name>
<keyword evidence="2" id="KW-1185">Reference proteome</keyword>
<evidence type="ECO:0000313" key="1">
    <source>
        <dbReference type="EMBL" id="QRE00464.1"/>
    </source>
</evidence>
<sequence length="93" mass="10731">MTRKFEIGQVWRAKRPKPAGSLFSPAINDRQIRWVSPLGTELQYDSPSVAPGRKYPRVSVEAFDRWAAREVTNELPENGDWASWNNDDRSKNK</sequence>
<protein>
    <submittedName>
        <fullName evidence="1">Uncharacterized protein</fullName>
    </submittedName>
</protein>
<accession>A0A889IQS3</accession>